<dbReference type="AlphaFoldDB" id="A0A6J2EQ78"/>
<accession>A0A6J2EQ78</accession>
<feature type="compositionally biased region" description="Basic residues" evidence="1">
    <location>
        <begin position="1"/>
        <end position="12"/>
    </location>
</feature>
<sequence length="343" mass="36681">MSSRTHHLRRDPRRNGNNEKLPPPPSPPRERPGAAAPSPLTPPAGNTPPPPAPRPPSAARSPAEPTHVPARSSRALRLPARPTHQLLPQPGIPLAAARPRLRYKPPRPPAPPHNMASLGFRNGAREIQQGPLNIHERLKGSRLGRRSGEGGKERASEGAEAQDGDVHGAGRPAARGEGAPPRAGLEGASCPSPGRPAPPPGALRGVDAAPGQRPDVDGAASFSSFRLLVLFCPCLGPPITPPWLGFGLKSSALCDCLQFLHPSHLVDIVIRHSALELHLNFGPLPPHSTNTYHPGRVNLQDLIIPGKMTFYSRSILLDVGFIYSSDRDRESESRNTSRGSNFR</sequence>
<dbReference type="OrthoDB" id="10676108at2759"/>
<dbReference type="Proteomes" id="UP000515165">
    <property type="component" value="Chromosome 10"/>
</dbReference>
<feature type="compositionally biased region" description="Pro residues" evidence="1">
    <location>
        <begin position="39"/>
        <end position="56"/>
    </location>
</feature>
<evidence type="ECO:0000313" key="2">
    <source>
        <dbReference type="Proteomes" id="UP000515165"/>
    </source>
</evidence>
<name>A0A6J2EQ78_ZALCA</name>
<feature type="compositionally biased region" description="Basic and acidic residues" evidence="1">
    <location>
        <begin position="146"/>
        <end position="157"/>
    </location>
</feature>
<feature type="region of interest" description="Disordered" evidence="1">
    <location>
        <begin position="1"/>
        <end position="215"/>
    </location>
</feature>
<feature type="compositionally biased region" description="Low complexity" evidence="1">
    <location>
        <begin position="57"/>
        <end position="82"/>
    </location>
</feature>
<reference evidence="3" key="1">
    <citation type="submission" date="2025-08" db="UniProtKB">
        <authorList>
            <consortium name="RefSeq"/>
        </authorList>
    </citation>
    <scope>IDENTIFICATION</scope>
    <source>
        <tissue evidence="3">Blood</tissue>
    </source>
</reference>
<keyword evidence="2" id="KW-1185">Reference proteome</keyword>
<dbReference type="RefSeq" id="XP_027467713.1">
    <property type="nucleotide sequence ID" value="XM_027611912.1"/>
</dbReference>
<feature type="compositionally biased region" description="Low complexity" evidence="1">
    <location>
        <begin position="169"/>
        <end position="192"/>
    </location>
</feature>
<dbReference type="GeneID" id="113932603"/>
<protein>
    <submittedName>
        <fullName evidence="3">Basic proline-rich protein-like</fullName>
    </submittedName>
</protein>
<dbReference type="KEGG" id="zca:113932603"/>
<organism evidence="2 3">
    <name type="scientific">Zalophus californianus</name>
    <name type="common">California sealion</name>
    <dbReference type="NCBI Taxonomy" id="9704"/>
    <lineage>
        <taxon>Eukaryota</taxon>
        <taxon>Metazoa</taxon>
        <taxon>Chordata</taxon>
        <taxon>Craniata</taxon>
        <taxon>Vertebrata</taxon>
        <taxon>Euteleostomi</taxon>
        <taxon>Mammalia</taxon>
        <taxon>Eutheria</taxon>
        <taxon>Laurasiatheria</taxon>
        <taxon>Carnivora</taxon>
        <taxon>Caniformia</taxon>
        <taxon>Pinnipedia</taxon>
        <taxon>Otariidae</taxon>
        <taxon>Zalophus</taxon>
    </lineage>
</organism>
<evidence type="ECO:0000313" key="3">
    <source>
        <dbReference type="RefSeq" id="XP_027467713.1"/>
    </source>
</evidence>
<evidence type="ECO:0000256" key="1">
    <source>
        <dbReference type="SAM" id="MobiDB-lite"/>
    </source>
</evidence>
<gene>
    <name evidence="3" type="primary">LOC113932603</name>
</gene>
<proteinExistence type="predicted"/>